<protein>
    <submittedName>
        <fullName evidence="3">DMT family transporter</fullName>
    </submittedName>
</protein>
<keyword evidence="4" id="KW-1185">Reference proteome</keyword>
<feature type="transmembrane region" description="Helical" evidence="1">
    <location>
        <begin position="247"/>
        <end position="268"/>
    </location>
</feature>
<dbReference type="Pfam" id="PF00892">
    <property type="entry name" value="EamA"/>
    <property type="match status" value="2"/>
</dbReference>
<accession>A0AAE3NZ02</accession>
<reference evidence="3" key="1">
    <citation type="submission" date="2023-03" db="EMBL/GenBank/DDBJ databases">
        <title>Stygiobacter electus gen. nov., sp. nov., facultatively anaerobic thermotolerant bacterium of the class Ignavibacteria from a well of Yessentuki mineral water deposit.</title>
        <authorList>
            <person name="Podosokorskaya O.A."/>
            <person name="Elcheninov A.G."/>
            <person name="Petrova N.F."/>
            <person name="Zavarzina D.G."/>
            <person name="Kublanov I.V."/>
            <person name="Merkel A.Y."/>
        </authorList>
    </citation>
    <scope>NUCLEOTIDE SEQUENCE</scope>
    <source>
        <strain evidence="3">09-Me</strain>
    </source>
</reference>
<feature type="transmembrane region" description="Helical" evidence="1">
    <location>
        <begin position="219"/>
        <end position="241"/>
    </location>
</feature>
<feature type="transmembrane region" description="Helical" evidence="1">
    <location>
        <begin position="148"/>
        <end position="174"/>
    </location>
</feature>
<feature type="domain" description="EamA" evidence="2">
    <location>
        <begin position="151"/>
        <end position="292"/>
    </location>
</feature>
<gene>
    <name evidence="3" type="ORF">P0M35_10855</name>
</gene>
<dbReference type="GO" id="GO:0016020">
    <property type="term" value="C:membrane"/>
    <property type="evidence" value="ECO:0007669"/>
    <property type="project" value="InterPro"/>
</dbReference>
<name>A0AAE3NZ02_9BACT</name>
<keyword evidence="1" id="KW-0812">Transmembrane</keyword>
<evidence type="ECO:0000259" key="2">
    <source>
        <dbReference type="Pfam" id="PF00892"/>
    </source>
</evidence>
<dbReference type="PANTHER" id="PTHR22911:SF137">
    <property type="entry name" value="SOLUTE CARRIER FAMILY 35 MEMBER G2-RELATED"/>
    <property type="match status" value="1"/>
</dbReference>
<dbReference type="InterPro" id="IPR000620">
    <property type="entry name" value="EamA_dom"/>
</dbReference>
<feature type="transmembrane region" description="Helical" evidence="1">
    <location>
        <begin position="118"/>
        <end position="136"/>
    </location>
</feature>
<dbReference type="RefSeq" id="WP_321536422.1">
    <property type="nucleotide sequence ID" value="NZ_JARGDL010000016.1"/>
</dbReference>
<feature type="transmembrane region" description="Helical" evidence="1">
    <location>
        <begin position="186"/>
        <end position="207"/>
    </location>
</feature>
<dbReference type="AlphaFoldDB" id="A0AAE3NZ02"/>
<feature type="transmembrane region" description="Helical" evidence="1">
    <location>
        <begin position="275"/>
        <end position="293"/>
    </location>
</feature>
<dbReference type="PANTHER" id="PTHR22911">
    <property type="entry name" value="ACYL-MALONYL CONDENSING ENZYME-RELATED"/>
    <property type="match status" value="1"/>
</dbReference>
<feature type="transmembrane region" description="Helical" evidence="1">
    <location>
        <begin position="92"/>
        <end position="112"/>
    </location>
</feature>
<dbReference type="Proteomes" id="UP001221302">
    <property type="component" value="Unassembled WGS sequence"/>
</dbReference>
<dbReference type="InterPro" id="IPR037185">
    <property type="entry name" value="EmrE-like"/>
</dbReference>
<keyword evidence="1" id="KW-0472">Membrane</keyword>
<feature type="transmembrane region" description="Helical" evidence="1">
    <location>
        <begin position="6"/>
        <end position="24"/>
    </location>
</feature>
<dbReference type="EMBL" id="JARGDL010000016">
    <property type="protein sequence ID" value="MDF1612651.1"/>
    <property type="molecule type" value="Genomic_DNA"/>
</dbReference>
<feature type="domain" description="EamA" evidence="2">
    <location>
        <begin position="1"/>
        <end position="135"/>
    </location>
</feature>
<evidence type="ECO:0000256" key="1">
    <source>
        <dbReference type="SAM" id="Phobius"/>
    </source>
</evidence>
<organism evidence="3 4">
    <name type="scientific">Stygiobacter electus</name>
    <dbReference type="NCBI Taxonomy" id="3032292"/>
    <lineage>
        <taxon>Bacteria</taxon>
        <taxon>Pseudomonadati</taxon>
        <taxon>Ignavibacteriota</taxon>
        <taxon>Ignavibacteria</taxon>
        <taxon>Ignavibacteriales</taxon>
        <taxon>Melioribacteraceae</taxon>
        <taxon>Stygiobacter</taxon>
    </lineage>
</organism>
<feature type="transmembrane region" description="Helical" evidence="1">
    <location>
        <begin position="31"/>
        <end position="51"/>
    </location>
</feature>
<keyword evidence="1" id="KW-1133">Transmembrane helix</keyword>
<sequence>MFGELAALITAFLWSMTSIVFSEASRKVGSVYVNVTRMIFAFIYLSTTLIISQVSFNLSTIQIIYLVISGFIGLVFGDTFLFNAYRLIGARLSMLVMSSSPAFAALLAFIFLGEKISFIGILGIIITIAGISLVVLQREERPTSKYKVDWNGIFYALLGSIGQAVGLIFAKFAFNIGEINGFVATFVRISAALILILPMTIFTNRYAHPIIIFKENKKGLLFTLIGSFIGPYLGITFSLISISHTKIGIASTIMATVPILMLPMVYFYYKEKLSWVSILGAFLAVGGVALLFLF</sequence>
<proteinExistence type="predicted"/>
<evidence type="ECO:0000313" key="4">
    <source>
        <dbReference type="Proteomes" id="UP001221302"/>
    </source>
</evidence>
<comment type="caution">
    <text evidence="3">The sequence shown here is derived from an EMBL/GenBank/DDBJ whole genome shotgun (WGS) entry which is preliminary data.</text>
</comment>
<evidence type="ECO:0000313" key="3">
    <source>
        <dbReference type="EMBL" id="MDF1612651.1"/>
    </source>
</evidence>
<feature type="transmembrane region" description="Helical" evidence="1">
    <location>
        <begin position="63"/>
        <end position="85"/>
    </location>
</feature>
<dbReference type="SUPFAM" id="SSF103481">
    <property type="entry name" value="Multidrug resistance efflux transporter EmrE"/>
    <property type="match status" value="2"/>
</dbReference>